<evidence type="ECO:0008006" key="6">
    <source>
        <dbReference type="Google" id="ProtNLM"/>
    </source>
</evidence>
<gene>
    <name evidence="4" type="ORF">NUH29_00105</name>
</gene>
<keyword evidence="5" id="KW-1185">Reference proteome</keyword>
<keyword evidence="3" id="KW-0472">Membrane</keyword>
<evidence type="ECO:0000313" key="4">
    <source>
        <dbReference type="EMBL" id="MCS0497953.1"/>
    </source>
</evidence>
<keyword evidence="3" id="KW-0812">Transmembrane</keyword>
<sequence>MSTATAVRLPRRAPEQAPQRHLDIAPTRAQKRARPRIYAALVAVGGIVVILLAQLLMSIVLADGAYRITSLQRDNRDLTREQHAAQERLEQLSSTQSLIDNATALGMASSGNPVFLDVATGQALGTAGAPKGQIVGAGGNLIGNALLGDGSNLLDPAAIAAAQAAEHGTTLDATPTTTTAQSGVAPVQGGTGTLPSPTTR</sequence>
<accession>A0ABT1ZB78</accession>
<feature type="region of interest" description="Disordered" evidence="2">
    <location>
        <begin position="172"/>
        <end position="200"/>
    </location>
</feature>
<dbReference type="Proteomes" id="UP001205337">
    <property type="component" value="Unassembled WGS sequence"/>
</dbReference>
<evidence type="ECO:0000256" key="3">
    <source>
        <dbReference type="SAM" id="Phobius"/>
    </source>
</evidence>
<proteinExistence type="predicted"/>
<feature type="transmembrane region" description="Helical" evidence="3">
    <location>
        <begin position="37"/>
        <end position="62"/>
    </location>
</feature>
<evidence type="ECO:0000256" key="2">
    <source>
        <dbReference type="SAM" id="MobiDB-lite"/>
    </source>
</evidence>
<reference evidence="4 5" key="1">
    <citation type="submission" date="2022-08" db="EMBL/GenBank/DDBJ databases">
        <authorList>
            <person name="Li F."/>
        </authorList>
    </citation>
    <scope>NUCLEOTIDE SEQUENCE [LARGE SCALE GENOMIC DNA]</scope>
    <source>
        <strain evidence="4 5">10F1B-8-1</strain>
    </source>
</reference>
<comment type="caution">
    <text evidence="4">The sequence shown here is derived from an EMBL/GenBank/DDBJ whole genome shotgun (WGS) entry which is preliminary data.</text>
</comment>
<keyword evidence="1" id="KW-0175">Coiled coil</keyword>
<name>A0ABT1ZB78_9MICO</name>
<feature type="coiled-coil region" evidence="1">
    <location>
        <begin position="68"/>
        <end position="95"/>
    </location>
</feature>
<evidence type="ECO:0000256" key="1">
    <source>
        <dbReference type="SAM" id="Coils"/>
    </source>
</evidence>
<keyword evidence="3" id="KW-1133">Transmembrane helix</keyword>
<evidence type="ECO:0000313" key="5">
    <source>
        <dbReference type="Proteomes" id="UP001205337"/>
    </source>
</evidence>
<protein>
    <recommendedName>
        <fullName evidence="6">Cell division protein FtsL</fullName>
    </recommendedName>
</protein>
<organism evidence="4 5">
    <name type="scientific">Protaetiibacter mangrovi</name>
    <dbReference type="NCBI Taxonomy" id="2970926"/>
    <lineage>
        <taxon>Bacteria</taxon>
        <taxon>Bacillati</taxon>
        <taxon>Actinomycetota</taxon>
        <taxon>Actinomycetes</taxon>
        <taxon>Micrococcales</taxon>
        <taxon>Microbacteriaceae</taxon>
        <taxon>Protaetiibacter</taxon>
    </lineage>
</organism>
<dbReference type="RefSeq" id="WP_258796831.1">
    <property type="nucleotide sequence ID" value="NZ_JANTHX010000001.1"/>
</dbReference>
<dbReference type="EMBL" id="JANTHX010000001">
    <property type="protein sequence ID" value="MCS0497953.1"/>
    <property type="molecule type" value="Genomic_DNA"/>
</dbReference>